<dbReference type="EMBL" id="JAXCGZ010021283">
    <property type="protein sequence ID" value="KAK7054616.1"/>
    <property type="molecule type" value="Genomic_DNA"/>
</dbReference>
<dbReference type="AlphaFoldDB" id="A0AAN8WDF7"/>
<evidence type="ECO:0000313" key="1">
    <source>
        <dbReference type="EMBL" id="KAK7054616.1"/>
    </source>
</evidence>
<accession>A0AAN8WDF7</accession>
<keyword evidence="2" id="KW-1185">Reference proteome</keyword>
<protein>
    <submittedName>
        <fullName evidence="1">Uncharacterized protein</fullName>
    </submittedName>
</protein>
<gene>
    <name evidence="1" type="ORF">SK128_002431</name>
</gene>
<reference evidence="1 2" key="1">
    <citation type="submission" date="2023-11" db="EMBL/GenBank/DDBJ databases">
        <title>Halocaridina rubra genome assembly.</title>
        <authorList>
            <person name="Smith C."/>
        </authorList>
    </citation>
    <scope>NUCLEOTIDE SEQUENCE [LARGE SCALE GENOMIC DNA]</scope>
    <source>
        <strain evidence="1">EP-1</strain>
        <tissue evidence="1">Whole</tissue>
    </source>
</reference>
<proteinExistence type="predicted"/>
<feature type="non-terminal residue" evidence="1">
    <location>
        <position position="57"/>
    </location>
</feature>
<dbReference type="Proteomes" id="UP001381693">
    <property type="component" value="Unassembled WGS sequence"/>
</dbReference>
<organism evidence="1 2">
    <name type="scientific">Halocaridina rubra</name>
    <name type="common">Hawaiian red shrimp</name>
    <dbReference type="NCBI Taxonomy" id="373956"/>
    <lineage>
        <taxon>Eukaryota</taxon>
        <taxon>Metazoa</taxon>
        <taxon>Ecdysozoa</taxon>
        <taxon>Arthropoda</taxon>
        <taxon>Crustacea</taxon>
        <taxon>Multicrustacea</taxon>
        <taxon>Malacostraca</taxon>
        <taxon>Eumalacostraca</taxon>
        <taxon>Eucarida</taxon>
        <taxon>Decapoda</taxon>
        <taxon>Pleocyemata</taxon>
        <taxon>Caridea</taxon>
        <taxon>Atyoidea</taxon>
        <taxon>Atyidae</taxon>
        <taxon>Halocaridina</taxon>
    </lineage>
</organism>
<comment type="caution">
    <text evidence="1">The sequence shown here is derived from an EMBL/GenBank/DDBJ whole genome shotgun (WGS) entry which is preliminary data.</text>
</comment>
<sequence length="57" mass="6568">MDRWLKTGSMLKRDSSDIEGECATGSSEKTLTHQSKRKNRKYCDEYISFGFICRGSE</sequence>
<name>A0AAN8WDF7_HALRR</name>
<evidence type="ECO:0000313" key="2">
    <source>
        <dbReference type="Proteomes" id="UP001381693"/>
    </source>
</evidence>